<comment type="caution">
    <text evidence="1">The sequence shown here is derived from an EMBL/GenBank/DDBJ whole genome shotgun (WGS) entry which is preliminary data.</text>
</comment>
<dbReference type="Proteomes" id="UP001147752">
    <property type="component" value="Unassembled WGS sequence"/>
</dbReference>
<keyword evidence="2" id="KW-1185">Reference proteome</keyword>
<evidence type="ECO:0000313" key="1">
    <source>
        <dbReference type="EMBL" id="KAJ5375408.1"/>
    </source>
</evidence>
<name>A0A9W9SB55_9EURO</name>
<protein>
    <submittedName>
        <fullName evidence="1">Uncharacterized protein</fullName>
    </submittedName>
</protein>
<dbReference type="GeneID" id="81464327"/>
<accession>A0A9W9SB55</accession>
<reference evidence="1" key="2">
    <citation type="journal article" date="2023" name="IMA Fungus">
        <title>Comparative genomic study of the Penicillium genus elucidates a diverse pangenome and 15 lateral gene transfer events.</title>
        <authorList>
            <person name="Petersen C."/>
            <person name="Sorensen T."/>
            <person name="Nielsen M.R."/>
            <person name="Sondergaard T.E."/>
            <person name="Sorensen J.L."/>
            <person name="Fitzpatrick D.A."/>
            <person name="Frisvad J.C."/>
            <person name="Nielsen K.L."/>
        </authorList>
    </citation>
    <scope>NUCLEOTIDE SEQUENCE</scope>
    <source>
        <strain evidence="1">IBT 3081</strain>
    </source>
</reference>
<evidence type="ECO:0000313" key="2">
    <source>
        <dbReference type="Proteomes" id="UP001147752"/>
    </source>
</evidence>
<dbReference type="EMBL" id="JAPZBT010000002">
    <property type="protein sequence ID" value="KAJ5375408.1"/>
    <property type="molecule type" value="Genomic_DNA"/>
</dbReference>
<reference evidence="1" key="1">
    <citation type="submission" date="2022-12" db="EMBL/GenBank/DDBJ databases">
        <authorList>
            <person name="Petersen C."/>
        </authorList>
    </citation>
    <scope>NUCLEOTIDE SEQUENCE</scope>
    <source>
        <strain evidence="1">IBT 3081</strain>
    </source>
</reference>
<organism evidence="1 2">
    <name type="scientific">Penicillium concentricum</name>
    <dbReference type="NCBI Taxonomy" id="293559"/>
    <lineage>
        <taxon>Eukaryota</taxon>
        <taxon>Fungi</taxon>
        <taxon>Dikarya</taxon>
        <taxon>Ascomycota</taxon>
        <taxon>Pezizomycotina</taxon>
        <taxon>Eurotiomycetes</taxon>
        <taxon>Eurotiomycetidae</taxon>
        <taxon>Eurotiales</taxon>
        <taxon>Aspergillaceae</taxon>
        <taxon>Penicillium</taxon>
    </lineage>
</organism>
<sequence length="62" mass="7054">MAMSASEEILHAFNEVLNLREAYTWNCQRKTMIGITSRSSNFSGMLPLVDTSMISKVTKYHL</sequence>
<dbReference type="AlphaFoldDB" id="A0A9W9SB55"/>
<gene>
    <name evidence="1" type="ORF">N7517_007414</name>
</gene>
<dbReference type="RefSeq" id="XP_056581394.1">
    <property type="nucleotide sequence ID" value="XM_056725144.1"/>
</dbReference>
<proteinExistence type="predicted"/>